<dbReference type="InterPro" id="IPR007061">
    <property type="entry name" value="MST-like"/>
</dbReference>
<dbReference type="InterPro" id="IPR034660">
    <property type="entry name" value="DinB/YfiT-like"/>
</dbReference>
<name>A0ABV6MUA3_9PSEU</name>
<dbReference type="Gene3D" id="1.20.120.450">
    <property type="entry name" value="dinb family like domain"/>
    <property type="match status" value="1"/>
</dbReference>
<dbReference type="RefSeq" id="WP_273940205.1">
    <property type="nucleotide sequence ID" value="NZ_CP097263.1"/>
</dbReference>
<evidence type="ECO:0000313" key="2">
    <source>
        <dbReference type="Proteomes" id="UP001589810"/>
    </source>
</evidence>
<keyword evidence="2" id="KW-1185">Reference proteome</keyword>
<organism evidence="1 2">
    <name type="scientific">Kutzneria chonburiensis</name>
    <dbReference type="NCBI Taxonomy" id="1483604"/>
    <lineage>
        <taxon>Bacteria</taxon>
        <taxon>Bacillati</taxon>
        <taxon>Actinomycetota</taxon>
        <taxon>Actinomycetes</taxon>
        <taxon>Pseudonocardiales</taxon>
        <taxon>Pseudonocardiaceae</taxon>
        <taxon>Kutzneria</taxon>
    </lineage>
</organism>
<gene>
    <name evidence="1" type="ORF">ACFFH7_19295</name>
</gene>
<comment type="caution">
    <text evidence="1">The sequence shown here is derived from an EMBL/GenBank/DDBJ whole genome shotgun (WGS) entry which is preliminary data.</text>
</comment>
<dbReference type="SUPFAM" id="SSF109854">
    <property type="entry name" value="DinB/YfiT-like putative metalloenzymes"/>
    <property type="match status" value="1"/>
</dbReference>
<dbReference type="Proteomes" id="UP001589810">
    <property type="component" value="Unassembled WGS sequence"/>
</dbReference>
<dbReference type="NCBIfam" id="NF047843">
    <property type="entry name" value="MST_Rv0443"/>
    <property type="match status" value="1"/>
</dbReference>
<dbReference type="Pfam" id="PF04978">
    <property type="entry name" value="MST"/>
    <property type="match status" value="1"/>
</dbReference>
<proteinExistence type="predicted"/>
<reference evidence="1 2" key="1">
    <citation type="submission" date="2024-09" db="EMBL/GenBank/DDBJ databases">
        <authorList>
            <person name="Sun Q."/>
            <person name="Mori K."/>
        </authorList>
    </citation>
    <scope>NUCLEOTIDE SEQUENCE [LARGE SCALE GENOMIC DNA]</scope>
    <source>
        <strain evidence="1 2">TBRC 1432</strain>
    </source>
</reference>
<sequence>MNIAELLTDGFGRVHGVVHEVVDGLNADQLAWRVTPEANSIAWLVWHLTRVQDDHVSEVAGVPQAWTAEGWAERFSLPFDEDATGYGHDSDDVAAVRVSADLLAGYFDAVYARTIAYVAKLGDADLDQVVDRRWDPPVTLGVRLVSVVDDDIQHAGQAAFVRGVLPG</sequence>
<protein>
    <submittedName>
        <fullName evidence="1">DUF664 domain-containing protein</fullName>
    </submittedName>
</protein>
<dbReference type="EMBL" id="JBHLUD010000006">
    <property type="protein sequence ID" value="MFC0543657.1"/>
    <property type="molecule type" value="Genomic_DNA"/>
</dbReference>
<evidence type="ECO:0000313" key="1">
    <source>
        <dbReference type="EMBL" id="MFC0543657.1"/>
    </source>
</evidence>
<accession>A0ABV6MUA3</accession>